<evidence type="ECO:0000313" key="3">
    <source>
        <dbReference type="EMBL" id="NYH51347.1"/>
    </source>
</evidence>
<keyword evidence="1" id="KW-0418">Kinase</keyword>
<organism evidence="3 4">
    <name type="scientific">Nocardiopsis sinuspersici</name>
    <dbReference type="NCBI Taxonomy" id="501010"/>
    <lineage>
        <taxon>Bacteria</taxon>
        <taxon>Bacillati</taxon>
        <taxon>Actinomycetota</taxon>
        <taxon>Actinomycetes</taxon>
        <taxon>Streptosporangiales</taxon>
        <taxon>Nocardiopsidaceae</taxon>
        <taxon>Nocardiopsis</taxon>
    </lineage>
</organism>
<keyword evidence="1" id="KW-0723">Serine/threonine-protein kinase</keyword>
<protein>
    <submittedName>
        <fullName evidence="3">Anti-sigma regulatory factor (Ser/Thr protein kinase)</fullName>
    </submittedName>
</protein>
<dbReference type="EMBL" id="JACCHL010000001">
    <property type="protein sequence ID" value="NYH51347.1"/>
    <property type="molecule type" value="Genomic_DNA"/>
</dbReference>
<evidence type="ECO:0000256" key="1">
    <source>
        <dbReference type="ARBA" id="ARBA00022527"/>
    </source>
</evidence>
<keyword evidence="1" id="KW-0808">Transferase</keyword>
<comment type="caution">
    <text evidence="3">The sequence shown here is derived from an EMBL/GenBank/DDBJ whole genome shotgun (WGS) entry which is preliminary data.</text>
</comment>
<dbReference type="Pfam" id="PF13581">
    <property type="entry name" value="HATPase_c_2"/>
    <property type="match status" value="1"/>
</dbReference>
<dbReference type="AlphaFoldDB" id="A0A7Z0BJE7"/>
<dbReference type="InterPro" id="IPR036890">
    <property type="entry name" value="HATPase_C_sf"/>
</dbReference>
<sequence>MRDWIEQTCARWQVPVPEMLTLVASELAANAVCHTHSGQPDGRFATRLLLYRDRMRVEVRDAGPLSGRTPLRRTPALTAEHGRGLVLVDTFAARWGRLPAGTGAFAELHRAQGRAR</sequence>
<reference evidence="3 4" key="1">
    <citation type="submission" date="2020-07" db="EMBL/GenBank/DDBJ databases">
        <title>Sequencing the genomes of 1000 actinobacteria strains.</title>
        <authorList>
            <person name="Klenk H.-P."/>
        </authorList>
    </citation>
    <scope>NUCLEOTIDE SEQUENCE [LARGE SCALE GENOMIC DNA]</scope>
    <source>
        <strain evidence="3 4">DSM 45278</strain>
    </source>
</reference>
<evidence type="ECO:0000259" key="2">
    <source>
        <dbReference type="Pfam" id="PF13581"/>
    </source>
</evidence>
<accession>A0A7Z0BJE7</accession>
<dbReference type="GO" id="GO:0004674">
    <property type="term" value="F:protein serine/threonine kinase activity"/>
    <property type="evidence" value="ECO:0007669"/>
    <property type="project" value="UniProtKB-KW"/>
</dbReference>
<dbReference type="SUPFAM" id="SSF55874">
    <property type="entry name" value="ATPase domain of HSP90 chaperone/DNA topoisomerase II/histidine kinase"/>
    <property type="match status" value="1"/>
</dbReference>
<gene>
    <name evidence="3" type="ORF">HNR06_000936</name>
</gene>
<dbReference type="Proteomes" id="UP000584931">
    <property type="component" value="Unassembled WGS sequence"/>
</dbReference>
<dbReference type="InterPro" id="IPR050267">
    <property type="entry name" value="Anti-sigma-factor_SerPK"/>
</dbReference>
<dbReference type="PANTHER" id="PTHR35526:SF3">
    <property type="entry name" value="ANTI-SIGMA-F FACTOR RSBW"/>
    <property type="match status" value="1"/>
</dbReference>
<dbReference type="PANTHER" id="PTHR35526">
    <property type="entry name" value="ANTI-SIGMA-F FACTOR RSBW-RELATED"/>
    <property type="match status" value="1"/>
</dbReference>
<dbReference type="CDD" id="cd16936">
    <property type="entry name" value="HATPase_RsbW-like"/>
    <property type="match status" value="1"/>
</dbReference>
<feature type="domain" description="Histidine kinase/HSP90-like ATPase" evidence="2">
    <location>
        <begin position="1"/>
        <end position="92"/>
    </location>
</feature>
<evidence type="ECO:0000313" key="4">
    <source>
        <dbReference type="Proteomes" id="UP000584931"/>
    </source>
</evidence>
<dbReference type="InterPro" id="IPR003594">
    <property type="entry name" value="HATPase_dom"/>
</dbReference>
<dbReference type="Gene3D" id="3.30.565.10">
    <property type="entry name" value="Histidine kinase-like ATPase, C-terminal domain"/>
    <property type="match status" value="1"/>
</dbReference>
<name>A0A7Z0BJE7_9ACTN</name>
<proteinExistence type="predicted"/>